<organism evidence="1 2">
    <name type="scientific">Panagrolaimus sp. PS1159</name>
    <dbReference type="NCBI Taxonomy" id="55785"/>
    <lineage>
        <taxon>Eukaryota</taxon>
        <taxon>Metazoa</taxon>
        <taxon>Ecdysozoa</taxon>
        <taxon>Nematoda</taxon>
        <taxon>Chromadorea</taxon>
        <taxon>Rhabditida</taxon>
        <taxon>Tylenchina</taxon>
        <taxon>Panagrolaimomorpha</taxon>
        <taxon>Panagrolaimoidea</taxon>
        <taxon>Panagrolaimidae</taxon>
        <taxon>Panagrolaimus</taxon>
    </lineage>
</organism>
<dbReference type="WBParaSite" id="PS1159_v2.g18189.t1">
    <property type="protein sequence ID" value="PS1159_v2.g18189.t1"/>
    <property type="gene ID" value="PS1159_v2.g18189"/>
</dbReference>
<sequence length="325" mass="35913">MDKTFNKDDGLPEDENEREDSGNQQSDESLEMVNHSDISDPSNDNLPIGDVVNNAIPEALEKRDSEDIPGDPMHSSIKKILEGSNQNSHPITSSPSDVAIEEKIVQPLNSSSEKNSESPVESIQAEKYSSKSSLEAFNLAESTILKNAEMDAKSCSSVGSVDGEGNRKDRRRTYHVRHNTVTIASTENVIAKEIASVINELADSPPDTLMTILQKRLTEYAIEKENEWKAESERSFAKAKALLEMKQAYEKSNATSQPTSRPVSPPPPTLSAIDMERLILENLQAEKKELLDICEDLVAHTEAKHPLPPEQPVQQHPEMDDIGGF</sequence>
<proteinExistence type="predicted"/>
<accession>A0AC35FJM5</accession>
<evidence type="ECO:0000313" key="2">
    <source>
        <dbReference type="WBParaSite" id="PS1159_v2.g18189.t1"/>
    </source>
</evidence>
<protein>
    <submittedName>
        <fullName evidence="2">Uncharacterized protein</fullName>
    </submittedName>
</protein>
<dbReference type="Proteomes" id="UP000887580">
    <property type="component" value="Unplaced"/>
</dbReference>
<reference evidence="2" key="1">
    <citation type="submission" date="2022-11" db="UniProtKB">
        <authorList>
            <consortium name="WormBaseParasite"/>
        </authorList>
    </citation>
    <scope>IDENTIFICATION</scope>
</reference>
<evidence type="ECO:0000313" key="1">
    <source>
        <dbReference type="Proteomes" id="UP000887580"/>
    </source>
</evidence>
<name>A0AC35FJM5_9BILA</name>